<dbReference type="InterPro" id="IPR013083">
    <property type="entry name" value="Znf_RING/FYVE/PHD"/>
</dbReference>
<sequence length="680" mass="76786">MEERGIIECSKLYPALCFDIHGGPGFHNVYVGLLIILSGVWMVYRLSKIIEFYEMIRIIQENGRVISIPSLGPYSDELKRLSNAHISQIIRERCSISPTTVKRVHVVSVLEESTLQTKLIPNSSSSSNPDETYSLEVSFKVDSSMPYSVQLLWGVNYLAAKELFGGKKDREKDSKGANTHRNNESRRAALGSSTALYNQIKHRDRLNQTSPDDYRVGYISANESGELATNRELFEGVDMENEGKEMADLGSPLDFSPSESIKSLAYVNPILYTSDITNRQPALASSPVSDYYLDYRGNLSRGWTSNADSGLPTLIRKIKNRLKESLLKDYIGDSLHYSRWSSSLFGDNANILSKTIKGVLDRVLFYDFNLSGRNSNYINGNLGHGRFNITPSSLLSSASASASATTELLLETAGYGIQSSHYNDKNSEYCISLSRVMNHPSISIDEIKHQKLIERLSPMYVSEKRYFEKGLSQEFSDKIKLTPEYISSCCLRSPYNDSTDQSQCQENDCSSYFSQAYYEIHDKESDKDGFMSRKLFDLCEYEEKTASNKKITARIPLLILISASSGFIQDENVLNNHVVAIHFDLIQDHYNIPYYIYKPLIVKQVITNSHGQIIEPYDTFGMEDDELDCLICMSNPKDVILLPCRHCISCESCLRSLRQDKCPLCRTTFCGFVVLPIRSS</sequence>
<dbReference type="PANTHER" id="PTHR22996">
    <property type="entry name" value="MAHOGUNIN"/>
    <property type="match status" value="1"/>
</dbReference>
<evidence type="ECO:0000256" key="1">
    <source>
        <dbReference type="PROSITE-ProRule" id="PRU00175"/>
    </source>
</evidence>
<dbReference type="Gene3D" id="3.30.40.10">
    <property type="entry name" value="Zinc/RING finger domain, C3HC4 (zinc finger)"/>
    <property type="match status" value="1"/>
</dbReference>
<dbReference type="CDD" id="cd16649">
    <property type="entry name" value="mRING-HC-C3HC5_CGRF1-like"/>
    <property type="match status" value="1"/>
</dbReference>
<comment type="caution">
    <text evidence="5">The sequence shown here is derived from an EMBL/GenBank/DDBJ whole genome shotgun (WGS) entry which is preliminary data.</text>
</comment>
<keyword evidence="1" id="KW-0479">Metal-binding</keyword>
<evidence type="ECO:0000256" key="2">
    <source>
        <dbReference type="SAM" id="MobiDB-lite"/>
    </source>
</evidence>
<keyword evidence="3" id="KW-0812">Transmembrane</keyword>
<feature type="region of interest" description="Disordered" evidence="2">
    <location>
        <begin position="168"/>
        <end position="192"/>
    </location>
</feature>
<accession>A0ABQ8PAU2</accession>
<proteinExistence type="predicted"/>
<dbReference type="Pfam" id="PF13920">
    <property type="entry name" value="zf-C3HC4_3"/>
    <property type="match status" value="1"/>
</dbReference>
<dbReference type="SMART" id="SM00184">
    <property type="entry name" value="RING"/>
    <property type="match status" value="1"/>
</dbReference>
<feature type="domain" description="RING-type" evidence="4">
    <location>
        <begin position="629"/>
        <end position="666"/>
    </location>
</feature>
<organism evidence="5 6">
    <name type="scientific">Cryptosporidium canis</name>
    <dbReference type="NCBI Taxonomy" id="195482"/>
    <lineage>
        <taxon>Eukaryota</taxon>
        <taxon>Sar</taxon>
        <taxon>Alveolata</taxon>
        <taxon>Apicomplexa</taxon>
        <taxon>Conoidasida</taxon>
        <taxon>Coccidia</taxon>
        <taxon>Eucoccidiorida</taxon>
        <taxon>Eimeriorina</taxon>
        <taxon>Cryptosporidiidae</taxon>
        <taxon>Cryptosporidium</taxon>
    </lineage>
</organism>
<dbReference type="SUPFAM" id="SSF57850">
    <property type="entry name" value="RING/U-box"/>
    <property type="match status" value="1"/>
</dbReference>
<keyword evidence="3" id="KW-1133">Transmembrane helix</keyword>
<dbReference type="PROSITE" id="PS50089">
    <property type="entry name" value="ZF_RING_2"/>
    <property type="match status" value="1"/>
</dbReference>
<dbReference type="Proteomes" id="UP001071777">
    <property type="component" value="Unassembled WGS sequence"/>
</dbReference>
<protein>
    <submittedName>
        <fullName evidence="5">Ring finger domain-containing protein</fullName>
    </submittedName>
</protein>
<evidence type="ECO:0000313" key="5">
    <source>
        <dbReference type="EMBL" id="KAJ1614822.1"/>
    </source>
</evidence>
<evidence type="ECO:0000313" key="6">
    <source>
        <dbReference type="Proteomes" id="UP001071777"/>
    </source>
</evidence>
<keyword evidence="1" id="KW-0862">Zinc</keyword>
<evidence type="ECO:0000256" key="3">
    <source>
        <dbReference type="SAM" id="Phobius"/>
    </source>
</evidence>
<dbReference type="EMBL" id="JAPCXB010000016">
    <property type="protein sequence ID" value="KAJ1614822.1"/>
    <property type="molecule type" value="Genomic_DNA"/>
</dbReference>
<gene>
    <name evidence="5" type="ORF">OJ252_482</name>
</gene>
<keyword evidence="6" id="KW-1185">Reference proteome</keyword>
<dbReference type="PANTHER" id="PTHR22996:SF0">
    <property type="entry name" value="RE60872P-RELATED"/>
    <property type="match status" value="1"/>
</dbReference>
<reference evidence="5" key="1">
    <citation type="submission" date="2022-10" db="EMBL/GenBank/DDBJ databases">
        <title>Adaptive evolution leads to modifications in subtelomeric GC content in a zoonotic Cryptosporidium species.</title>
        <authorList>
            <person name="Li J."/>
            <person name="Feng Y."/>
            <person name="Xiao L."/>
        </authorList>
    </citation>
    <scope>NUCLEOTIDE SEQUENCE</scope>
    <source>
        <strain evidence="5">25894</strain>
    </source>
</reference>
<keyword evidence="1" id="KW-0863">Zinc-finger</keyword>
<keyword evidence="3" id="KW-0472">Membrane</keyword>
<dbReference type="InterPro" id="IPR045194">
    <property type="entry name" value="MGRN1/RNF157-like"/>
</dbReference>
<feature type="transmembrane region" description="Helical" evidence="3">
    <location>
        <begin position="29"/>
        <end position="47"/>
    </location>
</feature>
<feature type="compositionally biased region" description="Basic and acidic residues" evidence="2">
    <location>
        <begin position="168"/>
        <end position="187"/>
    </location>
</feature>
<evidence type="ECO:0000259" key="4">
    <source>
        <dbReference type="PROSITE" id="PS50089"/>
    </source>
</evidence>
<dbReference type="InterPro" id="IPR001841">
    <property type="entry name" value="Znf_RING"/>
</dbReference>
<name>A0ABQ8PAU2_9CRYT</name>